<evidence type="ECO:0000256" key="2">
    <source>
        <dbReference type="ARBA" id="ARBA00022679"/>
    </source>
</evidence>
<dbReference type="Pfam" id="PF05958">
    <property type="entry name" value="tRNA_U5-meth_tr"/>
    <property type="match status" value="1"/>
</dbReference>
<dbReference type="PROSITE" id="PS50926">
    <property type="entry name" value="TRAM"/>
    <property type="match status" value="1"/>
</dbReference>
<sequence>MTETASDMPEGSNTTMHKGTKVELTIERSAHGGEGIALSEGRVVFVPNTYPGDVVEATITQVKKKFARAELEAVTRASDLRTVNRCLAASHGAGCCDLGGIKPQEEAQFKVHILKDQLQRLGKIATIPAIDVQTIGEPVGWRTRMRLGVDALGNAGFRRRNSHDIVAHHPCSQAVPGLLDGIVESEGEAVNFTFTPGSQIVVVLDDEGKRSVVETRKPSRGQRAESIQKVLEGDGNVTQVIGNAQFTISATAFWQAHKASAQHYASTIQRWIKTTLQELNQEDLAHRSHIGWDLYGGAGAFVPAMLDGLGDSGVVHSVELSPEAAKAGKHALRSAHDAQRVVFHSSLVERAVPRLPKPVAVVLDPPRVGAGRAVIDDIALASPEVVVHIGCDPATFARDMSYWQENGYALIRLQLVDAFPGTHHFETLGLLVRDKSREL</sequence>
<feature type="compositionally biased region" description="Polar residues" evidence="6">
    <location>
        <begin position="1"/>
        <end position="17"/>
    </location>
</feature>
<feature type="active site" description="Nucleophile" evidence="4">
    <location>
        <position position="391"/>
    </location>
</feature>
<dbReference type="InterPro" id="IPR030390">
    <property type="entry name" value="MeTrfase_TrmA_AS"/>
</dbReference>
<organism evidence="7 8">
    <name type="scientific">Corynebacterium silvaticum</name>
    <dbReference type="NCBI Taxonomy" id="2320431"/>
    <lineage>
        <taxon>Bacteria</taxon>
        <taxon>Bacillati</taxon>
        <taxon>Actinomycetota</taxon>
        <taxon>Actinomycetes</taxon>
        <taxon>Mycobacteriales</taxon>
        <taxon>Corynebacteriaceae</taxon>
        <taxon>Corynebacterium</taxon>
    </lineage>
</organism>
<dbReference type="GO" id="GO:0070041">
    <property type="term" value="F:rRNA (uridine-C5-)-methyltransferase activity"/>
    <property type="evidence" value="ECO:0007669"/>
    <property type="project" value="TreeGrafter"/>
</dbReference>
<evidence type="ECO:0000256" key="6">
    <source>
        <dbReference type="SAM" id="MobiDB-lite"/>
    </source>
</evidence>
<dbReference type="GO" id="GO:0070475">
    <property type="term" value="P:rRNA base methylation"/>
    <property type="evidence" value="ECO:0007669"/>
    <property type="project" value="TreeGrafter"/>
</dbReference>
<dbReference type="Proteomes" id="UP000195652">
    <property type="component" value="Chromosome"/>
</dbReference>
<dbReference type="GeneID" id="75008011"/>
<evidence type="ECO:0000256" key="3">
    <source>
        <dbReference type="ARBA" id="ARBA00022691"/>
    </source>
</evidence>
<dbReference type="SUPFAM" id="SSF53335">
    <property type="entry name" value="S-adenosyl-L-methionine-dependent methyltransferases"/>
    <property type="match status" value="1"/>
</dbReference>
<dbReference type="Pfam" id="PF01938">
    <property type="entry name" value="TRAM"/>
    <property type="match status" value="1"/>
</dbReference>
<gene>
    <name evidence="7" type="ORF">CBE74_07065</name>
</gene>
<reference evidence="7 8" key="1">
    <citation type="journal article" date="2014" name="BMC Vet. Res.">
        <title>First report of Corynebacterium pseudotuberculosis from caseous lymphadenitis lesions in Black Alentejano pig (Sus scrofa domesticus).</title>
        <authorList>
            <person name="Oliveira M."/>
            <person name="Barroco C."/>
            <person name="Mottola C."/>
            <person name="Santos R."/>
            <person name="Lemsaddek A."/>
            <person name="Tavares L."/>
            <person name="Semedo-Lemsaddek T."/>
        </authorList>
    </citation>
    <scope>NUCLEOTIDE SEQUENCE [LARGE SCALE GENOMIC DNA]</scope>
    <source>
        <strain evidence="7 8">PO100/5</strain>
    </source>
</reference>
<protein>
    <submittedName>
        <fullName evidence="7">TRAM domain-containing protein</fullName>
    </submittedName>
</protein>
<proteinExistence type="inferred from homology"/>
<feature type="binding site" evidence="4">
    <location>
        <position position="255"/>
    </location>
    <ligand>
        <name>S-adenosyl-L-methionine</name>
        <dbReference type="ChEBI" id="CHEBI:59789"/>
    </ligand>
</feature>
<dbReference type="PROSITE" id="PS51687">
    <property type="entry name" value="SAM_MT_RNA_M5U"/>
    <property type="match status" value="1"/>
</dbReference>
<dbReference type="EMBL" id="CP021417">
    <property type="protein sequence ID" value="ARU46284.1"/>
    <property type="molecule type" value="Genomic_DNA"/>
</dbReference>
<dbReference type="SUPFAM" id="SSF50249">
    <property type="entry name" value="Nucleic acid-binding proteins"/>
    <property type="match status" value="1"/>
</dbReference>
<evidence type="ECO:0000313" key="8">
    <source>
        <dbReference type="Proteomes" id="UP000195652"/>
    </source>
</evidence>
<keyword evidence="8" id="KW-1185">Reference proteome</keyword>
<keyword evidence="1 4" id="KW-0489">Methyltransferase</keyword>
<evidence type="ECO:0000256" key="4">
    <source>
        <dbReference type="PROSITE-ProRule" id="PRU01024"/>
    </source>
</evidence>
<dbReference type="RefSeq" id="WP_087454096.1">
    <property type="nucleotide sequence ID" value="NZ_CP021417.2"/>
</dbReference>
<dbReference type="KEGG" id="csil:CBE74_07065"/>
<feature type="binding site" evidence="4">
    <location>
        <position position="295"/>
    </location>
    <ligand>
        <name>S-adenosyl-L-methionine</name>
        <dbReference type="ChEBI" id="CHEBI:59789"/>
    </ligand>
</feature>
<dbReference type="Gene3D" id="2.40.50.1070">
    <property type="match status" value="1"/>
</dbReference>
<feature type="region of interest" description="Disordered" evidence="6">
    <location>
        <begin position="1"/>
        <end position="20"/>
    </location>
</feature>
<dbReference type="InterPro" id="IPR012340">
    <property type="entry name" value="NA-bd_OB-fold"/>
</dbReference>
<feature type="active site" evidence="5">
    <location>
        <position position="391"/>
    </location>
</feature>
<dbReference type="Gene3D" id="3.40.50.150">
    <property type="entry name" value="Vaccinia Virus protein VP39"/>
    <property type="match status" value="1"/>
</dbReference>
<dbReference type="PANTHER" id="PTHR11061:SF30">
    <property type="entry name" value="TRNA (URACIL(54)-C(5))-METHYLTRANSFERASE"/>
    <property type="match status" value="1"/>
</dbReference>
<dbReference type="InterPro" id="IPR002792">
    <property type="entry name" value="TRAM_dom"/>
</dbReference>
<dbReference type="Gene3D" id="2.40.50.140">
    <property type="entry name" value="Nucleic acid-binding proteins"/>
    <property type="match status" value="1"/>
</dbReference>
<keyword evidence="3 4" id="KW-0949">S-adenosyl-L-methionine</keyword>
<keyword evidence="2 4" id="KW-0808">Transferase</keyword>
<evidence type="ECO:0000313" key="7">
    <source>
        <dbReference type="EMBL" id="ARU46284.1"/>
    </source>
</evidence>
<evidence type="ECO:0000256" key="1">
    <source>
        <dbReference type="ARBA" id="ARBA00022603"/>
    </source>
</evidence>
<accession>A0A7Y4LIZ6</accession>
<name>A0A7Y4LIZ6_9CORY</name>
<dbReference type="InterPro" id="IPR029063">
    <property type="entry name" value="SAM-dependent_MTases_sf"/>
</dbReference>
<reference evidence="7 8" key="2">
    <citation type="journal article" date="2020" name="Antonie Van Leeuwenhoek">
        <title>Phylogenomic characterisation of a novel corynebacterial species pathogenic to animals.</title>
        <authorList>
            <person name="Moller J."/>
            <person name="Musella L."/>
            <person name="Melnikov V."/>
            <person name="Geissdorfer W."/>
            <person name="Burkovski A."/>
            <person name="Sangal V."/>
        </authorList>
    </citation>
    <scope>NUCLEOTIDE SEQUENCE [LARGE SCALE GENOMIC DNA]</scope>
    <source>
        <strain evidence="7 8">PO100/5</strain>
    </source>
</reference>
<dbReference type="PROSITE" id="PS01230">
    <property type="entry name" value="TRMA_1"/>
    <property type="match status" value="1"/>
</dbReference>
<dbReference type="AlphaFoldDB" id="A0A7Y4LIZ6"/>
<reference evidence="7 8" key="4">
    <citation type="journal article" date="2020" name="PLoS ONE">
        <title>Taxonomic classification of strain PO100/5 shows a broader geographic distribution and genetic markers of the recently described Corynebacterium silvaticum.</title>
        <authorList>
            <person name="Viana M.V.C."/>
            <person name="Profeta R."/>
            <person name="da Silva A.L."/>
            <person name="Hurtado R."/>
            <person name="Cerqueira J.C."/>
            <person name="Ribeiro B.F.S."/>
            <person name="Almeida M.O."/>
            <person name="Morais-Rodrigues F."/>
            <person name="Soares S.C."/>
            <person name="Oliveira M."/>
            <person name="Tavares L."/>
            <person name="Figueiredo H."/>
            <person name="Wattam A.R."/>
            <person name="Barh D."/>
            <person name="Ghosh P."/>
            <person name="Silva A."/>
            <person name="Azevedo V."/>
        </authorList>
    </citation>
    <scope>NUCLEOTIDE SEQUENCE [LARGE SCALE GENOMIC DNA]</scope>
    <source>
        <strain evidence="7 8">PO100/5</strain>
    </source>
</reference>
<feature type="binding site" evidence="4">
    <location>
        <position position="364"/>
    </location>
    <ligand>
        <name>S-adenosyl-L-methionine</name>
        <dbReference type="ChEBI" id="CHEBI:59789"/>
    </ligand>
</feature>
<dbReference type="InterPro" id="IPR010280">
    <property type="entry name" value="U5_MeTrfase_fam"/>
</dbReference>
<comment type="similarity">
    <text evidence="4">Belongs to the class I-like SAM-binding methyltransferase superfamily. RNA M5U methyltransferase family.</text>
</comment>
<reference evidence="7 8" key="3">
    <citation type="journal article" date="2020" name="Int. J. Syst. Evol. Microbiol.">
        <title>Corynebacterium silvaticum sp. nov., a unique group of NTTB corynebacteria in wild boar and roe deer.</title>
        <authorList>
            <person name="Dangel A."/>
            <person name="Berger A."/>
            <person name="Rau J."/>
            <person name="Eisenberg T."/>
            <person name="Kampfer P."/>
            <person name="Margos G."/>
            <person name="Contzen M."/>
            <person name="Busse H.J."/>
            <person name="Konrad R."/>
            <person name="Peters M."/>
            <person name="Sting R."/>
            <person name="Sing A."/>
        </authorList>
    </citation>
    <scope>NUCLEOTIDE SEQUENCE [LARGE SCALE GENOMIC DNA]</scope>
    <source>
        <strain evidence="7 8">PO100/5</strain>
    </source>
</reference>
<evidence type="ECO:0000256" key="5">
    <source>
        <dbReference type="PROSITE-ProRule" id="PRU10015"/>
    </source>
</evidence>
<dbReference type="PANTHER" id="PTHR11061">
    <property type="entry name" value="RNA M5U METHYLTRANSFERASE"/>
    <property type="match status" value="1"/>
</dbReference>
<feature type="binding site" evidence="4">
    <location>
        <position position="319"/>
    </location>
    <ligand>
        <name>S-adenosyl-L-methionine</name>
        <dbReference type="ChEBI" id="CHEBI:59789"/>
    </ligand>
</feature>